<dbReference type="GO" id="GO:0031410">
    <property type="term" value="C:cytoplasmic vesicle"/>
    <property type="evidence" value="ECO:0007669"/>
    <property type="project" value="TreeGrafter"/>
</dbReference>
<evidence type="ECO:0000259" key="2">
    <source>
        <dbReference type="PROSITE" id="PS50211"/>
    </source>
</evidence>
<sequence length="322" mass="37063">MTERIFEYFAVIGLPFKLADEYSIDPNQIIEQGKRNEFLKNSNHQKGPIVDLALVNRTLDEHIPIEYECLFKTPSGYSANLGSEQNEMYLLVKRGHDRPPIERCEQVTNGCTIIKKTIGNNSANFQLSKKNAFIIYKRSGNLACNSLAMVDVCIINKKHSHTVMITGEEAPHTFNESRKNITDADCLVPFLALCFRKSFIKAPQIKYNPSVLYRYPKKDHLDFPLPDKIAHLSMPMSATIESWPELNEPNILLTNLKPVFNTFVFNSNEKKNTEKVYGSVIPFYEDFDENWLNSNQSQILKYKKQDQKHSLHSNKSLFDSFD</sequence>
<dbReference type="InterPro" id="IPR023341">
    <property type="entry name" value="MABP"/>
</dbReference>
<dbReference type="SMART" id="SM00800">
    <property type="entry name" value="uDENN"/>
    <property type="match status" value="1"/>
</dbReference>
<keyword evidence="1" id="KW-0344">Guanine-nucleotide releasing factor</keyword>
<evidence type="ECO:0000259" key="3">
    <source>
        <dbReference type="PROSITE" id="PS51498"/>
    </source>
</evidence>
<dbReference type="EMBL" id="REGN01006425">
    <property type="protein sequence ID" value="RNA09616.1"/>
    <property type="molecule type" value="Genomic_DNA"/>
</dbReference>
<organism evidence="4 5">
    <name type="scientific">Brachionus plicatilis</name>
    <name type="common">Marine rotifer</name>
    <name type="synonym">Brachionus muelleri</name>
    <dbReference type="NCBI Taxonomy" id="10195"/>
    <lineage>
        <taxon>Eukaryota</taxon>
        <taxon>Metazoa</taxon>
        <taxon>Spiralia</taxon>
        <taxon>Gnathifera</taxon>
        <taxon>Rotifera</taxon>
        <taxon>Eurotatoria</taxon>
        <taxon>Monogononta</taxon>
        <taxon>Pseudotrocha</taxon>
        <taxon>Ploima</taxon>
        <taxon>Brachionidae</taxon>
        <taxon>Brachionus</taxon>
    </lineage>
</organism>
<accession>A0A3M7QDV9</accession>
<evidence type="ECO:0000313" key="5">
    <source>
        <dbReference type="Proteomes" id="UP000276133"/>
    </source>
</evidence>
<dbReference type="InterPro" id="IPR051696">
    <property type="entry name" value="DENN_Domain_GEFs"/>
</dbReference>
<evidence type="ECO:0000313" key="4">
    <source>
        <dbReference type="EMBL" id="RNA09616.1"/>
    </source>
</evidence>
<evidence type="ECO:0000256" key="1">
    <source>
        <dbReference type="ARBA" id="ARBA00022658"/>
    </source>
</evidence>
<dbReference type="PROSITE" id="PS50211">
    <property type="entry name" value="DENN"/>
    <property type="match status" value="1"/>
</dbReference>
<keyword evidence="5" id="KW-1185">Reference proteome</keyword>
<dbReference type="InterPro" id="IPR005113">
    <property type="entry name" value="uDENN_dom"/>
</dbReference>
<dbReference type="InterPro" id="IPR037516">
    <property type="entry name" value="Tripartite_DENN"/>
</dbReference>
<dbReference type="OrthoDB" id="75250at2759"/>
<name>A0A3M7QDV9_BRAPC</name>
<dbReference type="STRING" id="10195.A0A3M7QDV9"/>
<dbReference type="AlphaFoldDB" id="A0A3M7QDV9"/>
<dbReference type="GO" id="GO:0005085">
    <property type="term" value="F:guanyl-nucleotide exchange factor activity"/>
    <property type="evidence" value="ECO:0007669"/>
    <property type="project" value="UniProtKB-KW"/>
</dbReference>
<dbReference type="Gene3D" id="2.100.10.50">
    <property type="match status" value="1"/>
</dbReference>
<reference evidence="4 5" key="1">
    <citation type="journal article" date="2018" name="Sci. Rep.">
        <title>Genomic signatures of local adaptation to the degree of environmental predictability in rotifers.</title>
        <authorList>
            <person name="Franch-Gras L."/>
            <person name="Hahn C."/>
            <person name="Garcia-Roger E.M."/>
            <person name="Carmona M.J."/>
            <person name="Serra M."/>
            <person name="Gomez A."/>
        </authorList>
    </citation>
    <scope>NUCLEOTIDE SEQUENCE [LARGE SCALE GENOMIC DNA]</scope>
    <source>
        <strain evidence="4">HYR1</strain>
    </source>
</reference>
<protein>
    <submittedName>
        <fullName evidence="4">C-myc promoter-binding-like</fullName>
    </submittedName>
</protein>
<feature type="domain" description="UDENN" evidence="2">
    <location>
        <begin position="191"/>
        <end position="322"/>
    </location>
</feature>
<gene>
    <name evidence="4" type="ORF">BpHYR1_017264</name>
</gene>
<dbReference type="GO" id="GO:0032483">
    <property type="term" value="P:regulation of Rab protein signal transduction"/>
    <property type="evidence" value="ECO:0007669"/>
    <property type="project" value="TreeGrafter"/>
</dbReference>
<dbReference type="PANTHER" id="PTHR12296:SF30">
    <property type="entry name" value="DENN DOMAIN-CONTAINING PROTEIN CRAG"/>
    <property type="match status" value="1"/>
</dbReference>
<dbReference type="Pfam" id="PF03456">
    <property type="entry name" value="uDENN"/>
    <property type="match status" value="1"/>
</dbReference>
<dbReference type="PANTHER" id="PTHR12296">
    <property type="entry name" value="DENN DOMAIN-CONTAINING PROTEIN 4"/>
    <property type="match status" value="1"/>
</dbReference>
<dbReference type="Proteomes" id="UP000276133">
    <property type="component" value="Unassembled WGS sequence"/>
</dbReference>
<dbReference type="PROSITE" id="PS51498">
    <property type="entry name" value="MABP"/>
    <property type="match status" value="1"/>
</dbReference>
<proteinExistence type="predicted"/>
<feature type="domain" description="MABP" evidence="3">
    <location>
        <begin position="46"/>
        <end position="199"/>
    </location>
</feature>
<comment type="caution">
    <text evidence="4">The sequence shown here is derived from an EMBL/GenBank/DDBJ whole genome shotgun (WGS) entry which is preliminary data.</text>
</comment>